<dbReference type="GO" id="GO:0004806">
    <property type="term" value="F:triacylglycerol lipase activity"/>
    <property type="evidence" value="ECO:0007669"/>
    <property type="project" value="TreeGrafter"/>
</dbReference>
<evidence type="ECO:0000256" key="2">
    <source>
        <dbReference type="ARBA" id="ARBA00022857"/>
    </source>
</evidence>
<evidence type="ECO:0000313" key="5">
    <source>
        <dbReference type="EMBL" id="KAJ5586355.1"/>
    </source>
</evidence>
<name>A0AAD6GRL6_9EURO</name>
<keyword evidence="3" id="KW-0560">Oxidoreductase</keyword>
<keyword evidence="6" id="KW-1185">Reference proteome</keyword>
<dbReference type="EMBL" id="JAQJAC010000004">
    <property type="protein sequence ID" value="KAJ5586355.1"/>
    <property type="molecule type" value="Genomic_DNA"/>
</dbReference>
<dbReference type="PRINTS" id="PR00080">
    <property type="entry name" value="SDRFAMILY"/>
</dbReference>
<dbReference type="InterPro" id="IPR036291">
    <property type="entry name" value="NAD(P)-bd_dom_sf"/>
</dbReference>
<dbReference type="Pfam" id="PF00106">
    <property type="entry name" value="adh_short"/>
    <property type="match status" value="1"/>
</dbReference>
<dbReference type="Proteomes" id="UP001216150">
    <property type="component" value="Unassembled WGS sequence"/>
</dbReference>
<evidence type="ECO:0000313" key="6">
    <source>
        <dbReference type="Proteomes" id="UP001216150"/>
    </source>
</evidence>
<organism evidence="5 6">
    <name type="scientific">Penicillium hetheringtonii</name>
    <dbReference type="NCBI Taxonomy" id="911720"/>
    <lineage>
        <taxon>Eukaryota</taxon>
        <taxon>Fungi</taxon>
        <taxon>Dikarya</taxon>
        <taxon>Ascomycota</taxon>
        <taxon>Pezizomycotina</taxon>
        <taxon>Eurotiomycetes</taxon>
        <taxon>Eurotiomycetidae</taxon>
        <taxon>Eurotiales</taxon>
        <taxon>Aspergillaceae</taxon>
        <taxon>Penicillium</taxon>
    </lineage>
</organism>
<keyword evidence="2" id="KW-0521">NADP</keyword>
<dbReference type="SUPFAM" id="SSF51735">
    <property type="entry name" value="NAD(P)-binding Rossmann-fold domains"/>
    <property type="match status" value="1"/>
</dbReference>
<proteinExistence type="inferred from homology"/>
<dbReference type="GO" id="GO:0005783">
    <property type="term" value="C:endoplasmic reticulum"/>
    <property type="evidence" value="ECO:0007669"/>
    <property type="project" value="TreeGrafter"/>
</dbReference>
<reference evidence="5 6" key="1">
    <citation type="journal article" date="2023" name="IMA Fungus">
        <title>Comparative genomic study of the Penicillium genus elucidates a diverse pangenome and 15 lateral gene transfer events.</title>
        <authorList>
            <person name="Petersen C."/>
            <person name="Sorensen T."/>
            <person name="Nielsen M.R."/>
            <person name="Sondergaard T.E."/>
            <person name="Sorensen J.L."/>
            <person name="Fitzpatrick D.A."/>
            <person name="Frisvad J.C."/>
            <person name="Nielsen K.L."/>
        </authorList>
    </citation>
    <scope>NUCLEOTIDE SEQUENCE [LARGE SCALE GENOMIC DNA]</scope>
    <source>
        <strain evidence="5 6">IBT 29057</strain>
    </source>
</reference>
<comment type="caution">
    <text evidence="5">The sequence shown here is derived from an EMBL/GenBank/DDBJ whole genome shotgun (WGS) entry which is preliminary data.</text>
</comment>
<accession>A0AAD6GRL6</accession>
<dbReference type="PRINTS" id="PR00081">
    <property type="entry name" value="GDHRDH"/>
</dbReference>
<dbReference type="GO" id="GO:0019433">
    <property type="term" value="P:triglyceride catabolic process"/>
    <property type="evidence" value="ECO:0007669"/>
    <property type="project" value="TreeGrafter"/>
</dbReference>
<dbReference type="PROSITE" id="PS00061">
    <property type="entry name" value="ADH_SHORT"/>
    <property type="match status" value="1"/>
</dbReference>
<dbReference type="PANTHER" id="PTHR44169">
    <property type="entry name" value="NADPH-DEPENDENT 1-ACYLDIHYDROXYACETONE PHOSPHATE REDUCTASE"/>
    <property type="match status" value="1"/>
</dbReference>
<dbReference type="GO" id="GO:0000140">
    <property type="term" value="F:acylglycerone-phosphate reductase (NADP+) activity"/>
    <property type="evidence" value="ECO:0007669"/>
    <property type="project" value="TreeGrafter"/>
</dbReference>
<dbReference type="GO" id="GO:0006654">
    <property type="term" value="P:phosphatidic acid biosynthetic process"/>
    <property type="evidence" value="ECO:0007669"/>
    <property type="project" value="TreeGrafter"/>
</dbReference>
<evidence type="ECO:0000256" key="3">
    <source>
        <dbReference type="ARBA" id="ARBA00023002"/>
    </source>
</evidence>
<gene>
    <name evidence="5" type="ORF">N7450_006142</name>
</gene>
<protein>
    <submittedName>
        <fullName evidence="5">Uncharacterized protein</fullName>
    </submittedName>
</protein>
<dbReference type="AlphaFoldDB" id="A0AAD6GRL6"/>
<sequence length="260" mass="29146">MLSREAKHFASLGGVTVLATARSVGSLKDLTNQFNNIEAFALELDDRESIERLKELVTARTNGRLDFLVNNAGTHYAATAMDLELEKAVKLFQVNLFAVMHLCQIFIPLLRRSPQGRIVQIGSVTRQIPVLWQCVYNASKAALSQYTKTLRLELRPFNIEVIEIVTGFVRSNILHHGLYAPDNSLYLPVKSTIENLKVQGNKNGMPADAYAESVVEKLMQRHVDCEIWQGNLALFLRILLSLLPLRLLVSEAIHNDKGPN</sequence>
<dbReference type="PANTHER" id="PTHR44169:SF15">
    <property type="entry name" value="CHAIN DEHYDROGENASE_REDUCTASE (AYR1), PUTATIVE (AFU_ORTHOLOGUE AFUA_4G04530)-RELATED"/>
    <property type="match status" value="1"/>
</dbReference>
<comment type="similarity">
    <text evidence="1 4">Belongs to the short-chain dehydrogenases/reductases (SDR) family.</text>
</comment>
<evidence type="ECO:0000256" key="1">
    <source>
        <dbReference type="ARBA" id="ARBA00006484"/>
    </source>
</evidence>
<dbReference type="InterPro" id="IPR020904">
    <property type="entry name" value="Sc_DH/Rdtase_CS"/>
</dbReference>
<dbReference type="Gene3D" id="3.40.50.720">
    <property type="entry name" value="NAD(P)-binding Rossmann-like Domain"/>
    <property type="match status" value="1"/>
</dbReference>
<dbReference type="GO" id="GO:0005811">
    <property type="term" value="C:lipid droplet"/>
    <property type="evidence" value="ECO:0007669"/>
    <property type="project" value="TreeGrafter"/>
</dbReference>
<evidence type="ECO:0000256" key="4">
    <source>
        <dbReference type="RuleBase" id="RU000363"/>
    </source>
</evidence>
<dbReference type="InterPro" id="IPR002347">
    <property type="entry name" value="SDR_fam"/>
</dbReference>